<dbReference type="GO" id="GO:0005524">
    <property type="term" value="F:ATP binding"/>
    <property type="evidence" value="ECO:0007669"/>
    <property type="project" value="UniProtKB-UniRule"/>
</dbReference>
<evidence type="ECO:0000313" key="6">
    <source>
        <dbReference type="EMBL" id="MBB5867184.1"/>
    </source>
</evidence>
<dbReference type="Gene3D" id="3.30.470.20">
    <property type="entry name" value="ATP-grasp fold, B domain"/>
    <property type="match status" value="1"/>
</dbReference>
<dbReference type="GO" id="GO:0046872">
    <property type="term" value="F:metal ion binding"/>
    <property type="evidence" value="ECO:0007669"/>
    <property type="project" value="InterPro"/>
</dbReference>
<evidence type="ECO:0000313" key="7">
    <source>
        <dbReference type="Proteomes" id="UP000587527"/>
    </source>
</evidence>
<organism evidence="6 7">
    <name type="scientific">Allocatelliglobosispora scoriae</name>
    <dbReference type="NCBI Taxonomy" id="643052"/>
    <lineage>
        <taxon>Bacteria</taxon>
        <taxon>Bacillati</taxon>
        <taxon>Actinomycetota</taxon>
        <taxon>Actinomycetes</taxon>
        <taxon>Micromonosporales</taxon>
        <taxon>Micromonosporaceae</taxon>
        <taxon>Allocatelliglobosispora</taxon>
    </lineage>
</organism>
<proteinExistence type="predicted"/>
<dbReference type="InterPro" id="IPR041472">
    <property type="entry name" value="BL00235/CARNS1_N"/>
</dbReference>
<keyword evidence="1" id="KW-0436">Ligase</keyword>
<dbReference type="AlphaFoldDB" id="A0A841BFX0"/>
<dbReference type="InterPro" id="IPR011761">
    <property type="entry name" value="ATP-grasp"/>
</dbReference>
<dbReference type="PANTHER" id="PTHR43585:SF2">
    <property type="entry name" value="ATP-GRASP ENZYME FSQD"/>
    <property type="match status" value="1"/>
</dbReference>
<keyword evidence="7" id="KW-1185">Reference proteome</keyword>
<comment type="caution">
    <text evidence="6">The sequence shown here is derived from an EMBL/GenBank/DDBJ whole genome shotgun (WGS) entry which is preliminary data.</text>
</comment>
<dbReference type="SUPFAM" id="SSF56059">
    <property type="entry name" value="Glutathione synthetase ATP-binding domain-like"/>
    <property type="match status" value="1"/>
</dbReference>
<evidence type="ECO:0000259" key="5">
    <source>
        <dbReference type="PROSITE" id="PS50975"/>
    </source>
</evidence>
<dbReference type="Pfam" id="PF18130">
    <property type="entry name" value="ATPgrasp_N"/>
    <property type="match status" value="1"/>
</dbReference>
<dbReference type="PANTHER" id="PTHR43585">
    <property type="entry name" value="FUMIPYRROLE BIOSYNTHESIS PROTEIN C"/>
    <property type="match status" value="1"/>
</dbReference>
<evidence type="ECO:0000256" key="4">
    <source>
        <dbReference type="PROSITE-ProRule" id="PRU00409"/>
    </source>
</evidence>
<keyword evidence="2 4" id="KW-0547">Nucleotide-binding</keyword>
<evidence type="ECO:0000256" key="2">
    <source>
        <dbReference type="ARBA" id="ARBA00022741"/>
    </source>
</evidence>
<dbReference type="Proteomes" id="UP000587527">
    <property type="component" value="Unassembled WGS sequence"/>
</dbReference>
<reference evidence="6 7" key="1">
    <citation type="submission" date="2020-08" db="EMBL/GenBank/DDBJ databases">
        <title>Sequencing the genomes of 1000 actinobacteria strains.</title>
        <authorList>
            <person name="Klenk H.-P."/>
        </authorList>
    </citation>
    <scope>NUCLEOTIDE SEQUENCE [LARGE SCALE GENOMIC DNA]</scope>
    <source>
        <strain evidence="6 7">DSM 45362</strain>
    </source>
</reference>
<dbReference type="RefSeq" id="WP_184831617.1">
    <property type="nucleotide sequence ID" value="NZ_JACHMN010000001.1"/>
</dbReference>
<sequence>MTAVMVGYAGMLLRVLAGHYPDGSVVVVETPETIERRDLHRVADKVALVDAVIGVPGLDPDAIVAALAGHRGGVPVDRVVPGTEAAVVAAADLARRLGLPGAGVPAALLFRDKLRLREAAELARLHQPDWREVDGPAALAAALPDLGGDRFVLKPSNRAGSEGVSMFDTADDPAEVWQRTAGAVSAGIAYAEPARFLVETRLTGPEVSVECLVHEGQVVFTNLTDKHVLPGDHPVEIGHQVRGPLAARSGSALTECMRRLTAVSGLRNGILHGEWILTPQGPALVECAARIPGDRIMELLELAYDGPVAQLYFEIMAGQAPHRIPRSLRGAAIRYLTPQPGTVTGVDGIAQARDLPGVHDVVVDAWPGQRLGPVRASHDRVGHVLATGADADQAWATAGLAAATISIATR</sequence>
<dbReference type="InterPro" id="IPR052032">
    <property type="entry name" value="ATP-dep_AA_Ligase"/>
</dbReference>
<accession>A0A841BFX0</accession>
<dbReference type="PROSITE" id="PS50975">
    <property type="entry name" value="ATP_GRASP"/>
    <property type="match status" value="1"/>
</dbReference>
<feature type="domain" description="ATP-grasp" evidence="5">
    <location>
        <begin position="117"/>
        <end position="317"/>
    </location>
</feature>
<protein>
    <submittedName>
        <fullName evidence="6">Biotin carboxylase</fullName>
    </submittedName>
</protein>
<evidence type="ECO:0000256" key="1">
    <source>
        <dbReference type="ARBA" id="ARBA00022598"/>
    </source>
</evidence>
<gene>
    <name evidence="6" type="ORF">F4553_000563</name>
</gene>
<dbReference type="Pfam" id="PF18603">
    <property type="entry name" value="LAL_C2"/>
    <property type="match status" value="1"/>
</dbReference>
<dbReference type="Gene3D" id="3.30.1490.20">
    <property type="entry name" value="ATP-grasp fold, A domain"/>
    <property type="match status" value="1"/>
</dbReference>
<keyword evidence="3 4" id="KW-0067">ATP-binding</keyword>
<evidence type="ECO:0000256" key="3">
    <source>
        <dbReference type="ARBA" id="ARBA00022840"/>
    </source>
</evidence>
<dbReference type="GO" id="GO:0016874">
    <property type="term" value="F:ligase activity"/>
    <property type="evidence" value="ECO:0007669"/>
    <property type="project" value="UniProtKB-KW"/>
</dbReference>
<dbReference type="InterPro" id="IPR040570">
    <property type="entry name" value="LAL_C2"/>
</dbReference>
<dbReference type="Pfam" id="PF13535">
    <property type="entry name" value="ATP-grasp_4"/>
    <property type="match status" value="1"/>
</dbReference>
<name>A0A841BFX0_9ACTN</name>
<dbReference type="InterPro" id="IPR013815">
    <property type="entry name" value="ATP_grasp_subdomain_1"/>
</dbReference>
<dbReference type="EMBL" id="JACHMN010000001">
    <property type="protein sequence ID" value="MBB5867184.1"/>
    <property type="molecule type" value="Genomic_DNA"/>
</dbReference>
<dbReference type="Gene3D" id="3.40.50.20">
    <property type="match status" value="1"/>
</dbReference>